<evidence type="ECO:0000256" key="3">
    <source>
        <dbReference type="ARBA" id="ARBA00023016"/>
    </source>
</evidence>
<accession>A0A0G1BEJ2</accession>
<dbReference type="InterPro" id="IPR021153">
    <property type="entry name" value="HrcA_C"/>
</dbReference>
<dbReference type="GO" id="GO:0003677">
    <property type="term" value="F:DNA binding"/>
    <property type="evidence" value="ECO:0007669"/>
    <property type="project" value="InterPro"/>
</dbReference>
<dbReference type="InterPro" id="IPR002571">
    <property type="entry name" value="HrcA"/>
</dbReference>
<dbReference type="Pfam" id="PF01628">
    <property type="entry name" value="HrcA"/>
    <property type="match status" value="1"/>
</dbReference>
<dbReference type="InterPro" id="IPR036390">
    <property type="entry name" value="WH_DNA-bd_sf"/>
</dbReference>
<keyword evidence="3 6" id="KW-0346">Stress response</keyword>
<dbReference type="InterPro" id="IPR029016">
    <property type="entry name" value="GAF-like_dom_sf"/>
</dbReference>
<evidence type="ECO:0000313" key="7">
    <source>
        <dbReference type="Proteomes" id="UP000033867"/>
    </source>
</evidence>
<dbReference type="Gene3D" id="1.10.10.10">
    <property type="entry name" value="Winged helix-like DNA-binding domain superfamily/Winged helix DNA-binding domain"/>
    <property type="match status" value="1"/>
</dbReference>
<reference evidence="6 7" key="1">
    <citation type="journal article" date="2015" name="Nature">
        <title>rRNA introns, odd ribosomes, and small enigmatic genomes across a large radiation of phyla.</title>
        <authorList>
            <person name="Brown C.T."/>
            <person name="Hug L.A."/>
            <person name="Thomas B.C."/>
            <person name="Sharon I."/>
            <person name="Castelle C.J."/>
            <person name="Singh A."/>
            <person name="Wilkins M.J."/>
            <person name="Williams K.H."/>
            <person name="Banfield J.F."/>
        </authorList>
    </citation>
    <scope>NUCLEOTIDE SEQUENCE [LARGE SCALE GENOMIC DNA]</scope>
</reference>
<dbReference type="GO" id="GO:0045892">
    <property type="term" value="P:negative regulation of DNA-templated transcription"/>
    <property type="evidence" value="ECO:0007669"/>
    <property type="project" value="TreeGrafter"/>
</dbReference>
<dbReference type="InterPro" id="IPR036388">
    <property type="entry name" value="WH-like_DNA-bd_sf"/>
</dbReference>
<dbReference type="Proteomes" id="UP000033867">
    <property type="component" value="Unassembled WGS sequence"/>
</dbReference>
<dbReference type="SUPFAM" id="SSF46785">
    <property type="entry name" value="Winged helix' DNA-binding domain"/>
    <property type="match status" value="1"/>
</dbReference>
<dbReference type="PANTHER" id="PTHR34824">
    <property type="entry name" value="HEAT-INDUCIBLE TRANSCRIPTION REPRESSOR HRCA"/>
    <property type="match status" value="1"/>
</dbReference>
<dbReference type="PATRIC" id="fig|1619052.3.peg.514"/>
<organism evidence="6 7">
    <name type="scientific">Candidatus Magasanikbacteria bacterium GW2011_GWE2_42_7</name>
    <dbReference type="NCBI Taxonomy" id="1619052"/>
    <lineage>
        <taxon>Bacteria</taxon>
        <taxon>Candidatus Magasanikiibacteriota</taxon>
    </lineage>
</organism>
<keyword evidence="2" id="KW-0805">Transcription regulation</keyword>
<dbReference type="EMBL" id="LCEK01000021">
    <property type="protein sequence ID" value="KKS71707.1"/>
    <property type="molecule type" value="Genomic_DNA"/>
</dbReference>
<evidence type="ECO:0000256" key="2">
    <source>
        <dbReference type="ARBA" id="ARBA00023015"/>
    </source>
</evidence>
<evidence type="ECO:0000313" key="6">
    <source>
        <dbReference type="EMBL" id="KKS71707.1"/>
    </source>
</evidence>
<sequence length="225" mass="24778">MDARKQALLKFVIEEYIATAEPVGSSFVTKKGDFDVSAATVRNEMRDLEDEGYLTHPHTSAGRIPTEKGYQYYVDTIMEIGEVSKKIQKAIDDAVAAGTDARDKVKQVAKFAAEHLSCSIIVAFSETSVYYTGISHLFAQPEFRDSAYTVHISKIFDHCEERLGEMYSLIPEGETEVLIGAGNPFGSSCGLVGTRVGDTLFTVLAPMRMDYAKAVALLKYIHSTK</sequence>
<name>A0A0G1BEJ2_9BACT</name>
<evidence type="ECO:0000256" key="4">
    <source>
        <dbReference type="ARBA" id="ARBA00023163"/>
    </source>
</evidence>
<evidence type="ECO:0000259" key="5">
    <source>
        <dbReference type="Pfam" id="PF01628"/>
    </source>
</evidence>
<evidence type="ECO:0000256" key="1">
    <source>
        <dbReference type="ARBA" id="ARBA00022491"/>
    </source>
</evidence>
<dbReference type="Gene3D" id="3.30.450.40">
    <property type="match status" value="1"/>
</dbReference>
<comment type="caution">
    <text evidence="6">The sequence shown here is derived from an EMBL/GenBank/DDBJ whole genome shotgun (WGS) entry which is preliminary data.</text>
</comment>
<proteinExistence type="predicted"/>
<dbReference type="AlphaFoldDB" id="A0A0G1BEJ2"/>
<gene>
    <name evidence="6" type="ORF">UV42_C0021G0002</name>
</gene>
<keyword evidence="4" id="KW-0804">Transcription</keyword>
<dbReference type="PANTHER" id="PTHR34824:SF1">
    <property type="entry name" value="HEAT-INDUCIBLE TRANSCRIPTION REPRESSOR HRCA"/>
    <property type="match status" value="1"/>
</dbReference>
<dbReference type="SUPFAM" id="SSF55781">
    <property type="entry name" value="GAF domain-like"/>
    <property type="match status" value="1"/>
</dbReference>
<protein>
    <submittedName>
        <fullName evidence="6">Transcriptional regulator of heat shock protein</fullName>
    </submittedName>
</protein>
<keyword evidence="1" id="KW-0678">Repressor</keyword>
<feature type="domain" description="Heat-inducible transcription repressor HrcA C-terminal" evidence="5">
    <location>
        <begin position="82"/>
        <end position="215"/>
    </location>
</feature>